<accession>A0A327RV42</accession>
<evidence type="ECO:0000313" key="2">
    <source>
        <dbReference type="Proteomes" id="UP000248987"/>
    </source>
</evidence>
<gene>
    <name evidence="1" type="ORF">LX77_03252</name>
</gene>
<protein>
    <submittedName>
        <fullName evidence="1">Uncharacterized protein</fullName>
    </submittedName>
</protein>
<comment type="caution">
    <text evidence="1">The sequence shown here is derived from an EMBL/GenBank/DDBJ whole genome shotgun (WGS) entry which is preliminary data.</text>
</comment>
<proteinExistence type="predicted"/>
<dbReference type="EMBL" id="QLLQ01000016">
    <property type="protein sequence ID" value="RAJ20038.1"/>
    <property type="molecule type" value="Genomic_DNA"/>
</dbReference>
<dbReference type="AlphaFoldDB" id="A0A327RV42"/>
<evidence type="ECO:0000313" key="1">
    <source>
        <dbReference type="EMBL" id="RAJ20038.1"/>
    </source>
</evidence>
<reference evidence="1 2" key="1">
    <citation type="submission" date="2018-06" db="EMBL/GenBank/DDBJ databases">
        <title>Genomic Encyclopedia of Archaeal and Bacterial Type Strains, Phase II (KMG-II): from individual species to whole genera.</title>
        <authorList>
            <person name="Goeker M."/>
        </authorList>
    </citation>
    <scope>NUCLEOTIDE SEQUENCE [LARGE SCALE GENOMIC DNA]</scope>
    <source>
        <strain evidence="1 2">DSM 12408</strain>
    </source>
</reference>
<organism evidence="1 2">
    <name type="scientific">Gelidibacter algens</name>
    <dbReference type="NCBI Taxonomy" id="49280"/>
    <lineage>
        <taxon>Bacteria</taxon>
        <taxon>Pseudomonadati</taxon>
        <taxon>Bacteroidota</taxon>
        <taxon>Flavobacteriia</taxon>
        <taxon>Flavobacteriales</taxon>
        <taxon>Flavobacteriaceae</taxon>
        <taxon>Gelidibacter</taxon>
    </lineage>
</organism>
<name>A0A327RV42_9FLAO</name>
<sequence>MNDIFKRKPDLVFLNLDSIYIYGMPIKVHTANGKIETDTGANLMFL</sequence>
<dbReference type="Proteomes" id="UP000248987">
    <property type="component" value="Unassembled WGS sequence"/>
</dbReference>
<keyword evidence="2" id="KW-1185">Reference proteome</keyword>